<comment type="caution">
    <text evidence="1">The sequence shown here is derived from an EMBL/GenBank/DDBJ whole genome shotgun (WGS) entry which is preliminary data.</text>
</comment>
<dbReference type="Proteomes" id="UP000188533">
    <property type="component" value="Unassembled WGS sequence"/>
</dbReference>
<reference evidence="1 2" key="2">
    <citation type="submission" date="2017-02" db="EMBL/GenBank/DDBJ databases">
        <title>A genome survey and senescence transcriptome analysis in Lentinula edodes.</title>
        <authorList>
            <person name="Sakamoto Y."/>
            <person name="Nakade K."/>
            <person name="Sato S."/>
            <person name="Yoshida Y."/>
            <person name="Miyazaki K."/>
            <person name="Natsume S."/>
            <person name="Konno N."/>
        </authorList>
    </citation>
    <scope>NUCLEOTIDE SEQUENCE [LARGE SCALE GENOMIC DNA]</scope>
    <source>
        <strain evidence="1 2">NBRC 111202</strain>
    </source>
</reference>
<evidence type="ECO:0000313" key="2">
    <source>
        <dbReference type="Proteomes" id="UP000188533"/>
    </source>
</evidence>
<evidence type="ECO:0000313" key="1">
    <source>
        <dbReference type="EMBL" id="GAW08654.1"/>
    </source>
</evidence>
<dbReference type="EMBL" id="BDGU01000681">
    <property type="protein sequence ID" value="GAW08654.1"/>
    <property type="molecule type" value="Genomic_DNA"/>
</dbReference>
<name>A0A1Q3ENH1_LENED</name>
<dbReference type="AlphaFoldDB" id="A0A1Q3ENH1"/>
<proteinExistence type="predicted"/>
<sequence>MTSSAQASTQTRSTLVDLPASKSVPDTLTATPAKKSSYNLLTWLQRFAGRHETMVAGLEDLWSLFKRIAGDLPVPFLSAALEGVSFVEEKFSLNRKNAKQLKDLKEKLNRFVSTVNHYQGENAVKEQIRDNESY</sequence>
<reference evidence="1 2" key="1">
    <citation type="submission" date="2016-08" db="EMBL/GenBank/DDBJ databases">
        <authorList>
            <consortium name="Lentinula edodes genome sequencing consortium"/>
            <person name="Sakamoto Y."/>
            <person name="Nakade K."/>
            <person name="Sato S."/>
            <person name="Yoshida Y."/>
            <person name="Miyazaki K."/>
            <person name="Natsume S."/>
            <person name="Konno N."/>
        </authorList>
    </citation>
    <scope>NUCLEOTIDE SEQUENCE [LARGE SCALE GENOMIC DNA]</scope>
    <source>
        <strain evidence="1 2">NBRC 111202</strain>
    </source>
</reference>
<organism evidence="1 2">
    <name type="scientific">Lentinula edodes</name>
    <name type="common">Shiitake mushroom</name>
    <name type="synonym">Lentinus edodes</name>
    <dbReference type="NCBI Taxonomy" id="5353"/>
    <lineage>
        <taxon>Eukaryota</taxon>
        <taxon>Fungi</taxon>
        <taxon>Dikarya</taxon>
        <taxon>Basidiomycota</taxon>
        <taxon>Agaricomycotina</taxon>
        <taxon>Agaricomycetes</taxon>
        <taxon>Agaricomycetidae</taxon>
        <taxon>Agaricales</taxon>
        <taxon>Marasmiineae</taxon>
        <taxon>Omphalotaceae</taxon>
        <taxon>Lentinula</taxon>
    </lineage>
</organism>
<keyword evidence="2" id="KW-1185">Reference proteome</keyword>
<protein>
    <submittedName>
        <fullName evidence="1">Uncharacterized protein</fullName>
    </submittedName>
</protein>
<gene>
    <name evidence="1" type="ORF">LENED_010728</name>
</gene>
<accession>A0A1Q3ENH1</accession>